<feature type="region of interest" description="Disordered" evidence="1">
    <location>
        <begin position="1640"/>
        <end position="1662"/>
    </location>
</feature>
<evidence type="ECO:0000259" key="2">
    <source>
        <dbReference type="PROSITE" id="PS50878"/>
    </source>
</evidence>
<dbReference type="SUPFAM" id="SSF56219">
    <property type="entry name" value="DNase I-like"/>
    <property type="match status" value="1"/>
</dbReference>
<dbReference type="InterPro" id="IPR043502">
    <property type="entry name" value="DNA/RNA_pol_sf"/>
</dbReference>
<accession>A0ABY6K555</accession>
<protein>
    <recommendedName>
        <fullName evidence="2">Reverse transcriptase domain-containing protein</fullName>
    </recommendedName>
</protein>
<dbReference type="Pfam" id="PF14529">
    <property type="entry name" value="Exo_endo_phos_2"/>
    <property type="match status" value="1"/>
</dbReference>
<evidence type="ECO:0000256" key="1">
    <source>
        <dbReference type="SAM" id="MobiDB-lite"/>
    </source>
</evidence>
<dbReference type="InterPro" id="IPR005135">
    <property type="entry name" value="Endo/exonuclease/phosphatase"/>
</dbReference>
<feature type="region of interest" description="Disordered" evidence="1">
    <location>
        <begin position="1670"/>
        <end position="1689"/>
    </location>
</feature>
<evidence type="ECO:0000313" key="4">
    <source>
        <dbReference type="Proteomes" id="UP001235939"/>
    </source>
</evidence>
<name>A0ABY6K555_9ARAC</name>
<keyword evidence="4" id="KW-1185">Reference proteome</keyword>
<dbReference type="Proteomes" id="UP001235939">
    <property type="component" value="Chromosome 02"/>
</dbReference>
<feature type="domain" description="Reverse transcriptase" evidence="2">
    <location>
        <begin position="851"/>
        <end position="1128"/>
    </location>
</feature>
<evidence type="ECO:0000313" key="3">
    <source>
        <dbReference type="EMBL" id="UYV63436.1"/>
    </source>
</evidence>
<proteinExistence type="predicted"/>
<dbReference type="CDD" id="cd01650">
    <property type="entry name" value="RT_nLTR_like"/>
    <property type="match status" value="1"/>
</dbReference>
<gene>
    <name evidence="3" type="ORF">LAZ67_2004068</name>
</gene>
<dbReference type="SUPFAM" id="SSF56672">
    <property type="entry name" value="DNA/RNA polymerases"/>
    <property type="match status" value="1"/>
</dbReference>
<dbReference type="InterPro" id="IPR000477">
    <property type="entry name" value="RT_dom"/>
</dbReference>
<feature type="region of interest" description="Disordered" evidence="1">
    <location>
        <begin position="1499"/>
        <end position="1526"/>
    </location>
</feature>
<organism evidence="3 4">
    <name type="scientific">Cordylochernes scorpioides</name>
    <dbReference type="NCBI Taxonomy" id="51811"/>
    <lineage>
        <taxon>Eukaryota</taxon>
        <taxon>Metazoa</taxon>
        <taxon>Ecdysozoa</taxon>
        <taxon>Arthropoda</taxon>
        <taxon>Chelicerata</taxon>
        <taxon>Arachnida</taxon>
        <taxon>Pseudoscorpiones</taxon>
        <taxon>Cheliferoidea</taxon>
        <taxon>Chernetidae</taxon>
        <taxon>Cordylochernes</taxon>
    </lineage>
</organism>
<dbReference type="InterPro" id="IPR036691">
    <property type="entry name" value="Endo/exonu/phosph_ase_sf"/>
</dbReference>
<feature type="compositionally biased region" description="Basic residues" evidence="1">
    <location>
        <begin position="1680"/>
        <end position="1689"/>
    </location>
</feature>
<dbReference type="Pfam" id="PF00078">
    <property type="entry name" value="RVT_1"/>
    <property type="match status" value="1"/>
</dbReference>
<sequence length="1689" mass="192371">MTSAARIILTGKLKARATHSVKGLTRLVVVVDCDSCRLPVLDVYVGGKGFHHRVKAKTSLQDDDVPIDDTMTKPLFTPPGKGHKDTRDKVLRLRWNPWQKHVRSMSVTTIIASCGQPKRQQVKLRACLFLDYVNLDYIDDNDANFDKVADLDQVKNIHLTRYVRYGKSNLRIMILALLLISGIESNPGPKATRQTTIETSMEKDLRELIAALTVKIDDWGSKIESRLSSIELGMQKFDSRVQHLESSLEDTMCAVASNAKKISEFERRIEFLEMKNREKNLVFYGIEGSGTETSNESCVKIKRLIKDNMQISDEIDVSKCWRLSKRDKAPILVEVSEHSEKMKILKNSFKLKDINVFVNKDYSPSIREQRRILISKRKELLNKGINAKLRDNKLIVNGTVYQASNAVKPSNRGRSSGGILVGIRKEIQGLIYTVEIEPKWISVIFRLASIADSPLVCAIFVYLPPSELQLENLKKLFCYVENKMQKGFEIVLGGDLNIRIGYLGAFHNLFQIPVLLSGYRTSRDPTVSPLAETLVDFLDDNSLTILNGRSISDKNGCYTFISHQESSVLDLFMVSPALLELVLDLSIESLPYSDHLPLLLKLNGSDNTKAKSLPLEYIPVRKFTWSINKAPTYELCLEDLNALQLPEDASIDLCADTLTSRIQTSMVRAGMLTKGRADSSRSKPWFDGECYTAKTYMKKNLKLYLTLNTPIYKDLFITSKRKYVSLLKYKKNKYSDSVQAALSNVKDSAEFWKIIASFKKRISTKGNIDISEWESFYQGLLSPPQRIVADIPTLLILTDPELDAEISFLEIAREIASLKNNKAAGYDSIPNEAIKALPENSLILLSNSFNKILTKSQVPSQWSKTIIQPIFKNGDPNAPSNYRGIALISILSKLFTSILKNRLSNWIENRKLIAENQAGFRRGYSCQDHIFTLTSLIQMTLSRKRRKLYAFFIDLKKAFDTVPHLLLWRKLALVGLSGRFIKLIQNYYAQMMAAVRWNGSFTEFIKIQSGVLQGEPLSPYLFVIFINDLVATLDDSDLPGIYLPGHGTIHLLLFADDIVLFGESKINLQIKINLIKIYFEENGLTLNQSKSKIVVFRNGGRLARSDVWFWGQQPLTVSSKYTYLGYPLTTKNPTAYVAQHFKSKALVATNAVWRILSKSRTKSFGAVMKLLDSIVLSTLLYSAPLWATNQIGVVNQIQDIFLRRFLDLPRYTPGYILRTETGRMSLELNITKLILKFWIRILKMDRTRLPYVCLSQLWKVSIVGKAGNNFIHNLNSIIDSRGFSFLKNCEDYMVVRGEMPRIIQTTVDQILQFDRAKIQNSTHFIHYQFLSSSFMTEDYLLSNLPLKIKRFIARQRILWLLFREDITGFWNSDPLNCYFCNVGIQDNLVHYLFHCPFLHEKRMEIRKISELTHYNEQHTVVHLLFSCPAFLRHRILTAILLGLTHLNPTSMARLNLRMEFSSQLVQLNNQTRTRVKALSTTSDHPAPEAAPVRMTLTPTAHKDKTPEPAPSTSIPESSNAQTERPPRYAEDMVEELLYKLNSRSVLRPLYIQKEMVARAVFYSQEKEEVLVSLTPDERIILAELLSRAIASIGDSDHYITQKLSEFKEDLRRQWRRWKLLVLAQLIGRLEGRRQVAYSRPRGAQQAAVQGRSPYPPSRSSVGSWGVCAPACDKGNNGSNKSRRRSWLPA</sequence>
<dbReference type="EMBL" id="CP092864">
    <property type="protein sequence ID" value="UYV63436.1"/>
    <property type="molecule type" value="Genomic_DNA"/>
</dbReference>
<feature type="compositionally biased region" description="Polar residues" evidence="1">
    <location>
        <begin position="1510"/>
        <end position="1522"/>
    </location>
</feature>
<reference evidence="3 4" key="1">
    <citation type="submission" date="2022-01" db="EMBL/GenBank/DDBJ databases">
        <title>A chromosomal length assembly of Cordylochernes scorpioides.</title>
        <authorList>
            <person name="Zeh D."/>
            <person name="Zeh J."/>
        </authorList>
    </citation>
    <scope>NUCLEOTIDE SEQUENCE [LARGE SCALE GENOMIC DNA]</scope>
    <source>
        <strain evidence="3">IN4F17</strain>
        <tissue evidence="3">Whole Body</tissue>
    </source>
</reference>
<dbReference type="PANTHER" id="PTHR19446">
    <property type="entry name" value="REVERSE TRANSCRIPTASES"/>
    <property type="match status" value="1"/>
</dbReference>
<dbReference type="Gene3D" id="3.60.10.10">
    <property type="entry name" value="Endonuclease/exonuclease/phosphatase"/>
    <property type="match status" value="1"/>
</dbReference>
<dbReference type="PROSITE" id="PS50878">
    <property type="entry name" value="RT_POL"/>
    <property type="match status" value="1"/>
</dbReference>